<protein>
    <submittedName>
        <fullName evidence="3">Transporter</fullName>
    </submittedName>
</protein>
<name>A0ABW1ATN3_9RHOO</name>
<gene>
    <name evidence="3" type="ORF">ACFPTN_13605</name>
</gene>
<reference evidence="4" key="1">
    <citation type="journal article" date="2019" name="Int. J. Syst. Evol. Microbiol.">
        <title>The Global Catalogue of Microorganisms (GCM) 10K type strain sequencing project: providing services to taxonomists for standard genome sequencing and annotation.</title>
        <authorList>
            <consortium name="The Broad Institute Genomics Platform"/>
            <consortium name="The Broad Institute Genome Sequencing Center for Infectious Disease"/>
            <person name="Wu L."/>
            <person name="Ma J."/>
        </authorList>
    </citation>
    <scope>NUCLEOTIDE SEQUENCE [LARGE SCALE GENOMIC DNA]</scope>
    <source>
        <strain evidence="4">SHR3</strain>
    </source>
</reference>
<keyword evidence="2" id="KW-0732">Signal</keyword>
<proteinExistence type="predicted"/>
<dbReference type="Proteomes" id="UP001595974">
    <property type="component" value="Unassembled WGS sequence"/>
</dbReference>
<dbReference type="RefSeq" id="WP_096445021.1">
    <property type="nucleotide sequence ID" value="NZ_JBHSOG010000050.1"/>
</dbReference>
<feature type="signal peptide" evidence="2">
    <location>
        <begin position="1"/>
        <end position="29"/>
    </location>
</feature>
<evidence type="ECO:0000313" key="3">
    <source>
        <dbReference type="EMBL" id="MFC5770414.1"/>
    </source>
</evidence>
<organism evidence="3 4">
    <name type="scientific">Thauera sinica</name>
    <dbReference type="NCBI Taxonomy" id="2665146"/>
    <lineage>
        <taxon>Bacteria</taxon>
        <taxon>Pseudomonadati</taxon>
        <taxon>Pseudomonadota</taxon>
        <taxon>Betaproteobacteria</taxon>
        <taxon>Rhodocyclales</taxon>
        <taxon>Zoogloeaceae</taxon>
        <taxon>Thauera</taxon>
    </lineage>
</organism>
<sequence>MVPDDSNPKRLARLSLLCVAGAVSPAAVASCGQAFCSINTNWHAQGVWTEPGMRLDLQYQFIDQDQPRAGTRDVSAGEVSRHHDEIRTINRNWLGTLDYAIDPRWGVSFTLPLTNRSHSHVHNHHEHGGGVSHETQAWNFTRIGDLRVVGRYQFMGDGTSPSAGINFGLKLPTGSRKVENGDGERAERSLQPGTGTTDAIVGAWYRLPLDEGDSALFAQALAQVAMGESDGFCPGNQYSLDVGWQRQLAPRWAAFVQANFQWRGRDRGSEAEPEDSGSRKLFLGPGLGYAIARDFQVYAFVQLPVHQHVNGVQLTADWAALLGLSKSF</sequence>
<keyword evidence="4" id="KW-1185">Reference proteome</keyword>
<evidence type="ECO:0000256" key="2">
    <source>
        <dbReference type="SAM" id="SignalP"/>
    </source>
</evidence>
<evidence type="ECO:0000313" key="4">
    <source>
        <dbReference type="Proteomes" id="UP001595974"/>
    </source>
</evidence>
<comment type="caution">
    <text evidence="3">The sequence shown here is derived from an EMBL/GenBank/DDBJ whole genome shotgun (WGS) entry which is preliminary data.</text>
</comment>
<feature type="chain" id="PRO_5046557302" evidence="2">
    <location>
        <begin position="30"/>
        <end position="328"/>
    </location>
</feature>
<dbReference type="InterPro" id="IPR025737">
    <property type="entry name" value="FApF"/>
</dbReference>
<accession>A0ABW1ATN3</accession>
<dbReference type="EMBL" id="JBHSOG010000050">
    <property type="protein sequence ID" value="MFC5770414.1"/>
    <property type="molecule type" value="Genomic_DNA"/>
</dbReference>
<feature type="compositionally biased region" description="Basic and acidic residues" evidence="1">
    <location>
        <begin position="176"/>
        <end position="188"/>
    </location>
</feature>
<evidence type="ECO:0000256" key="1">
    <source>
        <dbReference type="SAM" id="MobiDB-lite"/>
    </source>
</evidence>
<feature type="region of interest" description="Disordered" evidence="1">
    <location>
        <begin position="174"/>
        <end position="193"/>
    </location>
</feature>
<dbReference type="Pfam" id="PF13557">
    <property type="entry name" value="Phenol_MetA_deg"/>
    <property type="match status" value="1"/>
</dbReference>